<dbReference type="AlphaFoldDB" id="A0AAQ3JWT9"/>
<reference evidence="2 3" key="1">
    <citation type="submission" date="2023-10" db="EMBL/GenBank/DDBJ databases">
        <title>Chromosome-scale genome assembly provides insights into flower coloration mechanisms of Canna indica.</title>
        <authorList>
            <person name="Li C."/>
        </authorList>
    </citation>
    <scope>NUCLEOTIDE SEQUENCE [LARGE SCALE GENOMIC DNA]</scope>
    <source>
        <tissue evidence="2">Flower</tissue>
    </source>
</reference>
<feature type="domain" description="Glycosyl-hydrolase family 116 N-terminal" evidence="1">
    <location>
        <begin position="79"/>
        <end position="311"/>
    </location>
</feature>
<accession>A0AAQ3JWT9</accession>
<evidence type="ECO:0000313" key="3">
    <source>
        <dbReference type="Proteomes" id="UP001327560"/>
    </source>
</evidence>
<dbReference type="InterPro" id="IPR052566">
    <property type="entry name" value="Non-lysos_glucosylceramidase"/>
</dbReference>
<gene>
    <name evidence="2" type="ORF">Cni_G05234</name>
</gene>
<name>A0AAQ3JWT9_9LILI</name>
<dbReference type="GO" id="GO:0008422">
    <property type="term" value="F:beta-glucosidase activity"/>
    <property type="evidence" value="ECO:0007669"/>
    <property type="project" value="TreeGrafter"/>
</dbReference>
<dbReference type="PANTHER" id="PTHR12654">
    <property type="entry name" value="BILE ACID BETA-GLUCOSIDASE-RELATED"/>
    <property type="match status" value="1"/>
</dbReference>
<dbReference type="PANTHER" id="PTHR12654:SF3">
    <property type="entry name" value="NON-LYSOSOMAL GLUCOSYLCERAMIDASE"/>
    <property type="match status" value="1"/>
</dbReference>
<evidence type="ECO:0000259" key="1">
    <source>
        <dbReference type="Pfam" id="PF12215"/>
    </source>
</evidence>
<keyword evidence="3" id="KW-1185">Reference proteome</keyword>
<dbReference type="EMBL" id="CP136891">
    <property type="protein sequence ID" value="WOK96527.1"/>
    <property type="molecule type" value="Genomic_DNA"/>
</dbReference>
<dbReference type="Proteomes" id="UP001327560">
    <property type="component" value="Chromosome 2"/>
</dbReference>
<proteinExistence type="predicted"/>
<dbReference type="Pfam" id="PF12215">
    <property type="entry name" value="Glyco_hydr_116N"/>
    <property type="match status" value="1"/>
</dbReference>
<organism evidence="2 3">
    <name type="scientific">Canna indica</name>
    <name type="common">Indian-shot</name>
    <dbReference type="NCBI Taxonomy" id="4628"/>
    <lineage>
        <taxon>Eukaryota</taxon>
        <taxon>Viridiplantae</taxon>
        <taxon>Streptophyta</taxon>
        <taxon>Embryophyta</taxon>
        <taxon>Tracheophyta</taxon>
        <taxon>Spermatophyta</taxon>
        <taxon>Magnoliopsida</taxon>
        <taxon>Liliopsida</taxon>
        <taxon>Zingiberales</taxon>
        <taxon>Cannaceae</taxon>
        <taxon>Canna</taxon>
    </lineage>
</organism>
<evidence type="ECO:0000313" key="2">
    <source>
        <dbReference type="EMBL" id="WOK96527.1"/>
    </source>
</evidence>
<dbReference type="InterPro" id="IPR024462">
    <property type="entry name" value="GH116_N"/>
</dbReference>
<protein>
    <submittedName>
        <fullName evidence="2">Non-lysosomal glucosylceramidase</fullName>
    </submittedName>
</protein>
<sequence length="353" mass="40262">MAEFTEDNVELCQPPPLTWQRNLADEEKKKSEYFIIKLTDFWMVYFGYRLCRYFIETTAKGQAAIYNPFRKWMEVSNLGVPLGGIGAGSIGRSYKGYFQHWQLFPEQCEENPILANQFSVFISRPNGKKYSTVLSPIRSEIPKGSTNPGIESWDWNLKGKKCTYHALYPRSWTVYDGEPDPELKITCRQISPFIPHNYRESSFPVAVFTFTLMNSGQTPAEVTLLFTWANSVGGKSELSGNHSNSKMMSKNGVHGVLLHHRTANRQTPVTFAIAAQETDEVCVSECPCFLLSGNYKGLTARDMWDVIKKRNNCTISTRIIYWCSCCSHSYSSTERKSYSYIFFGMGVPSSKVW</sequence>